<comment type="caution">
    <text evidence="2">The sequence shown here is derived from an EMBL/GenBank/DDBJ whole genome shotgun (WGS) entry which is preliminary data.</text>
</comment>
<protein>
    <submittedName>
        <fullName evidence="2">Uncharacterized protein</fullName>
    </submittedName>
</protein>
<feature type="region of interest" description="Disordered" evidence="1">
    <location>
        <begin position="254"/>
        <end position="287"/>
    </location>
</feature>
<evidence type="ECO:0000313" key="2">
    <source>
        <dbReference type="EMBL" id="KAG2385556.1"/>
    </source>
</evidence>
<organism evidence="2 3">
    <name type="scientific">Naegleria lovaniensis</name>
    <name type="common">Amoeba</name>
    <dbReference type="NCBI Taxonomy" id="51637"/>
    <lineage>
        <taxon>Eukaryota</taxon>
        <taxon>Discoba</taxon>
        <taxon>Heterolobosea</taxon>
        <taxon>Tetramitia</taxon>
        <taxon>Eutetramitia</taxon>
        <taxon>Vahlkampfiidae</taxon>
        <taxon>Naegleria</taxon>
    </lineage>
</organism>
<sequence>MNHQQESQTTLASSNELLLQTASTMISATRLESSSILTPSTSAQLGNMSNNIPIMQQKTLFRVPMDKLFSIPLESLAHKPQLYQFIIELRSRYVQHLLRSVSSPSLHELKKQDNEIFCNHVDEIVKETESLVEDMNFEEYLGDLRDQSESTINYNPQERRYYTTMGRMQLMNLAMKSQRTINSTCFAPSTQDHRPAIQYSDIDEDDDECEDLEGDEYNEDEFNDEELMEDDCQQHQPINFDHLNENSTNRNFDFSSPTFPFTNSVNTTPNSPKPSPQYSNTANSSNSIQIDPIKTEEISRQIQNAEPIQNGSLCFNQHHHIVVGKYDKDLLVKENRLKCCAMKKSTITIYAEKKNSRNGKIMKRERKAKSLLRFYRINVDFNVLVDTFLQKQLYQQQQPNLVSLTSSITHPQRKH</sequence>
<proteinExistence type="predicted"/>
<reference evidence="2 3" key="1">
    <citation type="journal article" date="2018" name="BMC Genomics">
        <title>The genome of Naegleria lovaniensis, the basis for a comparative approach to unravel pathogenicity factors of the human pathogenic amoeba N. fowleri.</title>
        <authorList>
            <person name="Liechti N."/>
            <person name="Schurch N."/>
            <person name="Bruggmann R."/>
            <person name="Wittwer M."/>
        </authorList>
    </citation>
    <scope>NUCLEOTIDE SEQUENCE [LARGE SCALE GENOMIC DNA]</scope>
    <source>
        <strain evidence="2 3">ATCC 30569</strain>
    </source>
</reference>
<evidence type="ECO:0000256" key="1">
    <source>
        <dbReference type="SAM" id="MobiDB-lite"/>
    </source>
</evidence>
<dbReference type="Proteomes" id="UP000816034">
    <property type="component" value="Unassembled WGS sequence"/>
</dbReference>
<dbReference type="EMBL" id="PYSW02000018">
    <property type="protein sequence ID" value="KAG2385556.1"/>
    <property type="molecule type" value="Genomic_DNA"/>
</dbReference>
<accession>A0AA88KLN6</accession>
<keyword evidence="3" id="KW-1185">Reference proteome</keyword>
<gene>
    <name evidence="2" type="ORF">C9374_003371</name>
</gene>
<dbReference type="AlphaFoldDB" id="A0AA88KLN6"/>
<dbReference type="RefSeq" id="XP_044549549.1">
    <property type="nucleotide sequence ID" value="XM_044692892.1"/>
</dbReference>
<evidence type="ECO:0000313" key="3">
    <source>
        <dbReference type="Proteomes" id="UP000816034"/>
    </source>
</evidence>
<name>A0AA88KLN6_NAELO</name>
<dbReference type="GeneID" id="68095826"/>